<keyword evidence="3" id="KW-1185">Reference proteome</keyword>
<dbReference type="Proteomes" id="UP000294543">
    <property type="component" value="Unassembled WGS sequence"/>
</dbReference>
<dbReference type="SUPFAM" id="SSF46955">
    <property type="entry name" value="Putative DNA-binding domain"/>
    <property type="match status" value="1"/>
</dbReference>
<dbReference type="InterPro" id="IPR010093">
    <property type="entry name" value="SinI_DNA-bd"/>
</dbReference>
<accession>A0A4R4WX37</accession>
<dbReference type="NCBIfam" id="TIGR01764">
    <property type="entry name" value="excise"/>
    <property type="match status" value="1"/>
</dbReference>
<reference evidence="2 3" key="1">
    <citation type="submission" date="2019-03" db="EMBL/GenBank/DDBJ databases">
        <title>Draft genome sequences of novel Actinobacteria.</title>
        <authorList>
            <person name="Sahin N."/>
            <person name="Ay H."/>
            <person name="Saygin H."/>
        </authorList>
    </citation>
    <scope>NUCLEOTIDE SEQUENCE [LARGE SCALE GENOMIC DNA]</scope>
    <source>
        <strain evidence="2 3">KC712</strain>
    </source>
</reference>
<dbReference type="AlphaFoldDB" id="A0A4R4WX37"/>
<dbReference type="InterPro" id="IPR009061">
    <property type="entry name" value="DNA-bd_dom_put_sf"/>
</dbReference>
<gene>
    <name evidence="2" type="ORF">E1294_12410</name>
</gene>
<dbReference type="GO" id="GO:0003677">
    <property type="term" value="F:DNA binding"/>
    <property type="evidence" value="ECO:0007669"/>
    <property type="project" value="UniProtKB-KW"/>
</dbReference>
<name>A0A4R4WX37_9ACTN</name>
<feature type="domain" description="Helix-turn-helix" evidence="1">
    <location>
        <begin position="4"/>
        <end position="51"/>
    </location>
</feature>
<comment type="caution">
    <text evidence="2">The sequence shown here is derived from an EMBL/GenBank/DDBJ whole genome shotgun (WGS) entry which is preliminary data.</text>
</comment>
<evidence type="ECO:0000259" key="1">
    <source>
        <dbReference type="Pfam" id="PF12728"/>
    </source>
</evidence>
<proteinExistence type="predicted"/>
<dbReference type="InterPro" id="IPR041657">
    <property type="entry name" value="HTH_17"/>
</dbReference>
<dbReference type="EMBL" id="SMKP01000027">
    <property type="protein sequence ID" value="TDD22252.1"/>
    <property type="molecule type" value="Genomic_DNA"/>
</dbReference>
<organism evidence="2 3">
    <name type="scientific">Nonomuraea diastatica</name>
    <dbReference type="NCBI Taxonomy" id="1848329"/>
    <lineage>
        <taxon>Bacteria</taxon>
        <taxon>Bacillati</taxon>
        <taxon>Actinomycetota</taxon>
        <taxon>Actinomycetes</taxon>
        <taxon>Streptosporangiales</taxon>
        <taxon>Streptosporangiaceae</taxon>
        <taxon>Nonomuraea</taxon>
    </lineage>
</organism>
<keyword evidence="2" id="KW-0238">DNA-binding</keyword>
<evidence type="ECO:0000313" key="3">
    <source>
        <dbReference type="Proteomes" id="UP000294543"/>
    </source>
</evidence>
<sequence>MKAYKVEEVAELLGVGRDKIYELIRTRQLHSIKIGRSRRITDQHLADFIASLEQVDQD</sequence>
<dbReference type="OrthoDB" id="9806039at2"/>
<protein>
    <submittedName>
        <fullName evidence="2">DNA-binding protein</fullName>
    </submittedName>
</protein>
<dbReference type="Pfam" id="PF12728">
    <property type="entry name" value="HTH_17"/>
    <property type="match status" value="1"/>
</dbReference>
<evidence type="ECO:0000313" key="2">
    <source>
        <dbReference type="EMBL" id="TDD22252.1"/>
    </source>
</evidence>